<dbReference type="EMBL" id="BAHC01000225">
    <property type="protein sequence ID" value="GAB93499.1"/>
    <property type="molecule type" value="Genomic_DNA"/>
</dbReference>
<evidence type="ECO:0000313" key="2">
    <source>
        <dbReference type="EMBL" id="GAB93499.1"/>
    </source>
</evidence>
<organism evidence="2 3">
    <name type="scientific">Gordonia rhizosphera NBRC 16068</name>
    <dbReference type="NCBI Taxonomy" id="1108045"/>
    <lineage>
        <taxon>Bacteria</taxon>
        <taxon>Bacillati</taxon>
        <taxon>Actinomycetota</taxon>
        <taxon>Actinomycetes</taxon>
        <taxon>Mycobacteriales</taxon>
        <taxon>Gordoniaceae</taxon>
        <taxon>Gordonia</taxon>
    </lineage>
</organism>
<gene>
    <name evidence="2" type="ORF">GORHZ_225_00220</name>
</gene>
<dbReference type="eggNOG" id="COG2852">
    <property type="taxonomic scope" value="Bacteria"/>
</dbReference>
<sequence length="292" mass="32171">MEDLDYPGVLAAGFGVASWKQLRTAGMTRTELRAALKNSTLRGVRRGWYATPWADANVVSAVAAGGVLSCLSALRLQKVWVPGTSETVHARARASAHRTPGAQFCQQYGRPESELSSVDELTVAVRHALKCLDDEGIVVVCDSILNKDLLELSDLKTVFRSAPARIRRLLDRCDGAAQSGTESMTRLHLRSRGIGVRTQVDIAGVGFVDMVVGARLIIEVDGYEHRSSKEQFEKDRERDRKAVGLGYIVIRLTYHQVVHEWPAAEESIMDIVRRGEHLKPPVPTTELVSDDT</sequence>
<dbReference type="SUPFAM" id="SSF52980">
    <property type="entry name" value="Restriction endonuclease-like"/>
    <property type="match status" value="1"/>
</dbReference>
<dbReference type="Gene3D" id="3.40.960.10">
    <property type="entry name" value="VSR Endonuclease"/>
    <property type="match status" value="1"/>
</dbReference>
<protein>
    <recommendedName>
        <fullName evidence="1">DUF559 domain-containing protein</fullName>
    </recommendedName>
</protein>
<accession>K6X3W4</accession>
<feature type="domain" description="DUF559" evidence="1">
    <location>
        <begin position="194"/>
        <end position="270"/>
    </location>
</feature>
<evidence type="ECO:0000313" key="3">
    <source>
        <dbReference type="Proteomes" id="UP000008363"/>
    </source>
</evidence>
<reference evidence="2 3" key="1">
    <citation type="submission" date="2012-08" db="EMBL/GenBank/DDBJ databases">
        <title>Whole genome shotgun sequence of Gordonia rhizosphera NBRC 16068.</title>
        <authorList>
            <person name="Takarada H."/>
            <person name="Isaki S."/>
            <person name="Hosoyama A."/>
            <person name="Tsuchikane K."/>
            <person name="Katsumata H."/>
            <person name="Baba S."/>
            <person name="Ohji S."/>
            <person name="Yamazaki S."/>
            <person name="Fujita N."/>
        </authorList>
    </citation>
    <scope>NUCLEOTIDE SEQUENCE [LARGE SCALE GENOMIC DNA]</scope>
    <source>
        <strain evidence="2 3">NBRC 16068</strain>
    </source>
</reference>
<dbReference type="AlphaFoldDB" id="K6X3W4"/>
<dbReference type="Proteomes" id="UP000008363">
    <property type="component" value="Unassembled WGS sequence"/>
</dbReference>
<dbReference type="OrthoDB" id="4701311at2"/>
<evidence type="ECO:0000259" key="1">
    <source>
        <dbReference type="Pfam" id="PF04480"/>
    </source>
</evidence>
<proteinExistence type="predicted"/>
<dbReference type="InterPro" id="IPR007569">
    <property type="entry name" value="DUF559"/>
</dbReference>
<comment type="caution">
    <text evidence="2">The sequence shown here is derived from an EMBL/GenBank/DDBJ whole genome shotgun (WGS) entry which is preliminary data.</text>
</comment>
<dbReference type="Pfam" id="PF04480">
    <property type="entry name" value="DUF559"/>
    <property type="match status" value="1"/>
</dbReference>
<dbReference type="InterPro" id="IPR011335">
    <property type="entry name" value="Restrct_endonuc-II-like"/>
</dbReference>
<name>K6X3W4_9ACTN</name>
<keyword evidence="3" id="KW-1185">Reference proteome</keyword>
<dbReference type="RefSeq" id="WP_006338778.1">
    <property type="nucleotide sequence ID" value="NZ_BAHC01000225.1"/>
</dbReference>
<dbReference type="STRING" id="1108045.GORHZ_225_00220"/>